<dbReference type="GO" id="GO:0000981">
    <property type="term" value="F:DNA-binding transcription factor activity, RNA polymerase II-specific"/>
    <property type="evidence" value="ECO:0007669"/>
    <property type="project" value="InterPro"/>
</dbReference>
<dbReference type="InterPro" id="IPR036864">
    <property type="entry name" value="Zn2-C6_fun-type_DNA-bd_sf"/>
</dbReference>
<sequence>MSTNDTSSMKRKKLPACDHCKDRRVLCHPQPNGPCPRCLVKGVNCTTTPVARRKRRTKAQLAQSSEGTGSLSSSPYTPPDASLYIENAIVHFTCNAPFIGTSEPEPVPPNLELPAAMVEELIESFRISPIINHPLISLSKIEALRLSSTNLSSLQPQDRVLLHCIMAYSSLLSMSPFIIGTEEVSDEQSLIFSADSPLKAPIIPDLRHIGFRREPVFLQLWAEALWLANQEGIATNPSSMNAASCWVLGHIAQVVLGRGASPFNLAFVCQVRCLAEEGKLGNIHSLNYHAHMMGDVLNALTTGKSIQYTANDELLIVRYIPEPLETLLRVATTKSFTTTEVFMSVHPFAHYLTRFARETSDNLTGVFARTQPLDESFLIKHFASLDLFHSFLLAVQEQIPQILQQSCNKLLDIYYLRVCSYGFGVVWGSLVLPIFEALRDRSLQFAFNATIRDSSNGFASSLADERNYERLQMHLRHARRLASTAAVEICKALREAPSITRLTHRSELVRWARFLMEEDNVMDITPEQCIQALECFRDAIQVAGFYCADRTGIVESINEYLASHFVKHVWTRNDYSTSFEAVISSLTW</sequence>
<dbReference type="AlphaFoldDB" id="A0A6A4HY05"/>
<dbReference type="SUPFAM" id="SSF57701">
    <property type="entry name" value="Zn2/Cys6 DNA-binding domain"/>
    <property type="match status" value="1"/>
</dbReference>
<dbReference type="Proteomes" id="UP000799118">
    <property type="component" value="Unassembled WGS sequence"/>
</dbReference>
<dbReference type="OrthoDB" id="2861608at2759"/>
<accession>A0A6A4HY05</accession>
<dbReference type="PROSITE" id="PS00463">
    <property type="entry name" value="ZN2_CY6_FUNGAL_1"/>
    <property type="match status" value="1"/>
</dbReference>
<name>A0A6A4HY05_9AGAR</name>
<evidence type="ECO:0000259" key="2">
    <source>
        <dbReference type="PROSITE" id="PS50048"/>
    </source>
</evidence>
<evidence type="ECO:0000313" key="4">
    <source>
        <dbReference type="Proteomes" id="UP000799118"/>
    </source>
</evidence>
<proteinExistence type="predicted"/>
<gene>
    <name evidence="3" type="ORF">BT96DRAFT_918525</name>
</gene>
<protein>
    <recommendedName>
        <fullName evidence="2">Zn(2)-C6 fungal-type domain-containing protein</fullName>
    </recommendedName>
</protein>
<evidence type="ECO:0000313" key="3">
    <source>
        <dbReference type="EMBL" id="KAE9402058.1"/>
    </source>
</evidence>
<feature type="compositionally biased region" description="Low complexity" evidence="1">
    <location>
        <begin position="64"/>
        <end position="74"/>
    </location>
</feature>
<reference evidence="3" key="1">
    <citation type="journal article" date="2019" name="Environ. Microbiol.">
        <title>Fungal ecological strategies reflected in gene transcription - a case study of two litter decomposers.</title>
        <authorList>
            <person name="Barbi F."/>
            <person name="Kohler A."/>
            <person name="Barry K."/>
            <person name="Baskaran P."/>
            <person name="Daum C."/>
            <person name="Fauchery L."/>
            <person name="Ihrmark K."/>
            <person name="Kuo A."/>
            <person name="LaButti K."/>
            <person name="Lipzen A."/>
            <person name="Morin E."/>
            <person name="Grigoriev I.V."/>
            <person name="Henrissat B."/>
            <person name="Lindahl B."/>
            <person name="Martin F."/>
        </authorList>
    </citation>
    <scope>NUCLEOTIDE SEQUENCE</scope>
    <source>
        <strain evidence="3">JB14</strain>
    </source>
</reference>
<evidence type="ECO:0000256" key="1">
    <source>
        <dbReference type="SAM" id="MobiDB-lite"/>
    </source>
</evidence>
<feature type="domain" description="Zn(2)-C6 fungal-type" evidence="2">
    <location>
        <begin position="16"/>
        <end position="47"/>
    </location>
</feature>
<dbReference type="EMBL" id="ML769439">
    <property type="protein sequence ID" value="KAE9402058.1"/>
    <property type="molecule type" value="Genomic_DNA"/>
</dbReference>
<dbReference type="Gene3D" id="4.10.240.10">
    <property type="entry name" value="Zn(2)-C6 fungal-type DNA-binding domain"/>
    <property type="match status" value="1"/>
</dbReference>
<feature type="region of interest" description="Disordered" evidence="1">
    <location>
        <begin position="49"/>
        <end position="76"/>
    </location>
</feature>
<dbReference type="CDD" id="cd00067">
    <property type="entry name" value="GAL4"/>
    <property type="match status" value="1"/>
</dbReference>
<dbReference type="GO" id="GO:0008270">
    <property type="term" value="F:zinc ion binding"/>
    <property type="evidence" value="ECO:0007669"/>
    <property type="project" value="InterPro"/>
</dbReference>
<dbReference type="PROSITE" id="PS50048">
    <property type="entry name" value="ZN2_CY6_FUNGAL_2"/>
    <property type="match status" value="1"/>
</dbReference>
<keyword evidence="4" id="KW-1185">Reference proteome</keyword>
<organism evidence="3 4">
    <name type="scientific">Gymnopus androsaceus JB14</name>
    <dbReference type="NCBI Taxonomy" id="1447944"/>
    <lineage>
        <taxon>Eukaryota</taxon>
        <taxon>Fungi</taxon>
        <taxon>Dikarya</taxon>
        <taxon>Basidiomycota</taxon>
        <taxon>Agaricomycotina</taxon>
        <taxon>Agaricomycetes</taxon>
        <taxon>Agaricomycetidae</taxon>
        <taxon>Agaricales</taxon>
        <taxon>Marasmiineae</taxon>
        <taxon>Omphalotaceae</taxon>
        <taxon>Gymnopus</taxon>
    </lineage>
</organism>
<dbReference type="InterPro" id="IPR001138">
    <property type="entry name" value="Zn2Cys6_DnaBD"/>
</dbReference>